<gene>
    <name evidence="1" type="ORF">PACLA_8A002736</name>
</gene>
<evidence type="ECO:0000313" key="1">
    <source>
        <dbReference type="EMBL" id="CAB3997567.1"/>
    </source>
</evidence>
<dbReference type="PANTHER" id="PTHR10974:SF39">
    <property type="entry name" value="E2F TRANSCRIPTION FACTOR CC-MB DOMAIN-CONTAINING PROTEIN"/>
    <property type="match status" value="1"/>
</dbReference>
<dbReference type="SUPFAM" id="SSF53649">
    <property type="entry name" value="Alkaline phosphatase-like"/>
    <property type="match status" value="1"/>
</dbReference>
<dbReference type="Gene3D" id="3.40.720.10">
    <property type="entry name" value="Alkaline Phosphatase, subunit A"/>
    <property type="match status" value="1"/>
</dbReference>
<name>A0A7D9I5B7_PARCT</name>
<protein>
    <submittedName>
        <fullName evidence="1">Sodium potassium calcium exchanger 5</fullName>
    </submittedName>
</protein>
<dbReference type="GO" id="GO:0005615">
    <property type="term" value="C:extracellular space"/>
    <property type="evidence" value="ECO:0007669"/>
    <property type="project" value="TreeGrafter"/>
</dbReference>
<sequence length="842" mass="96632">MRSGTLLPIGFQDILASEFMPLHQKHERGNVTHKKVKERHLPRRISPAFDRFEAMIMDDEYASRSRDYPRNTTCSFVGLRKPYVASRVSEDQQEQKCRLRFETPEECKEGIKYYGGPGDIKELKCDVSKAIEICRIKRLNNTGNFDVFCDSRHCKGEDLHLGLLGSQTGVVDNWTVISDAKRLGQYLHEHISSSKFGASFALLKCEKSLVFQVLTLPKILERSTMSQPHKNINFNIIVEDSVSRRHFFRTLSQTASTMRNIIYKKSIPATVLEFEKVQSYDTTTKKNLQRLFSGTKYLRPNERDIIGIEDFFSLLKEFGYSTLFQEDNCWYDNWGTLLDLSYRTGHVKDQKERDKIWKEFVDLLEKTKRSDSVDDFGVTFLTCSVYAYLHTSNVFNAWDFPNICFAGEHFSSFLLNYAKEYMMFNDNAAKPFLAYTHVITSHERSGRRIVNDDITLSKLLRQAAHMHNTVTILISDHGAKSTKFSSHTTQGRHEVFRPLLFMIIPHVVCDKLGPEVMNALVANQKRLIGIQDLGEALRAYLKPNTPELRGLFLPISLNRTCDQLDLDSDVLCLCDKMDKSISSKSQVLKWAAEFALGVLNNMIQDQFIAGLKSKRSGEIKSNLYGYGACQRYTGHKIGLARHQVAGQQEILAFTLFVQPFDRKTKEVFDVKVSFPVNQDKAISLDKFTRASSFNEYEQCADKNVNPKICTCRRSLKKTFKWRKRFIKNAASQHSFSLAPTGLVLDHPCLTIISRNIQNSLPSGRKQNAISTYEAFNACSYVTYNLTINIKKFKRSRVSRKLPDTVTLFPRTMTFLITVKNAWRYGVFVPSFSFVKRTLSGRN</sequence>
<dbReference type="InterPro" id="IPR017850">
    <property type="entry name" value="Alkaline_phosphatase_core_sf"/>
</dbReference>
<dbReference type="Proteomes" id="UP001152795">
    <property type="component" value="Unassembled WGS sequence"/>
</dbReference>
<dbReference type="AlphaFoldDB" id="A0A7D9I5B7"/>
<dbReference type="InterPro" id="IPR004245">
    <property type="entry name" value="DUF229"/>
</dbReference>
<keyword evidence="2" id="KW-1185">Reference proteome</keyword>
<proteinExistence type="predicted"/>
<accession>A0A7D9I5B7</accession>
<comment type="caution">
    <text evidence="1">The sequence shown here is derived from an EMBL/GenBank/DDBJ whole genome shotgun (WGS) entry which is preliminary data.</text>
</comment>
<organism evidence="1 2">
    <name type="scientific">Paramuricea clavata</name>
    <name type="common">Red gorgonian</name>
    <name type="synonym">Violescent sea-whip</name>
    <dbReference type="NCBI Taxonomy" id="317549"/>
    <lineage>
        <taxon>Eukaryota</taxon>
        <taxon>Metazoa</taxon>
        <taxon>Cnidaria</taxon>
        <taxon>Anthozoa</taxon>
        <taxon>Octocorallia</taxon>
        <taxon>Malacalcyonacea</taxon>
        <taxon>Plexauridae</taxon>
        <taxon>Paramuricea</taxon>
    </lineage>
</organism>
<dbReference type="OrthoDB" id="5962822at2759"/>
<dbReference type="Pfam" id="PF02995">
    <property type="entry name" value="DUF229"/>
    <property type="match status" value="1"/>
</dbReference>
<dbReference type="EMBL" id="CACRXK020003133">
    <property type="protein sequence ID" value="CAB3997567.1"/>
    <property type="molecule type" value="Genomic_DNA"/>
</dbReference>
<dbReference type="PANTHER" id="PTHR10974">
    <property type="entry name" value="FI08016P-RELATED"/>
    <property type="match status" value="1"/>
</dbReference>
<reference evidence="1" key="1">
    <citation type="submission" date="2020-04" db="EMBL/GenBank/DDBJ databases">
        <authorList>
            <person name="Alioto T."/>
            <person name="Alioto T."/>
            <person name="Gomez Garrido J."/>
        </authorList>
    </citation>
    <scope>NUCLEOTIDE SEQUENCE</scope>
    <source>
        <strain evidence="1">A484AB</strain>
    </source>
</reference>
<evidence type="ECO:0000313" key="2">
    <source>
        <dbReference type="Proteomes" id="UP001152795"/>
    </source>
</evidence>